<accession>A0A517Y092</accession>
<dbReference type="EMBL" id="CP036273">
    <property type="protein sequence ID" value="QDU23173.1"/>
    <property type="molecule type" value="Genomic_DNA"/>
</dbReference>
<dbReference type="SUPFAM" id="SSF50630">
    <property type="entry name" value="Acid proteases"/>
    <property type="match status" value="1"/>
</dbReference>
<evidence type="ECO:0000313" key="1">
    <source>
        <dbReference type="EMBL" id="QDU23173.1"/>
    </source>
</evidence>
<dbReference type="AlphaFoldDB" id="A0A517Y092"/>
<organism evidence="1 2">
    <name type="scientific">Urbifossiella limnaea</name>
    <dbReference type="NCBI Taxonomy" id="2528023"/>
    <lineage>
        <taxon>Bacteria</taxon>
        <taxon>Pseudomonadati</taxon>
        <taxon>Planctomycetota</taxon>
        <taxon>Planctomycetia</taxon>
        <taxon>Gemmatales</taxon>
        <taxon>Gemmataceae</taxon>
        <taxon>Urbifossiella</taxon>
    </lineage>
</organism>
<protein>
    <recommendedName>
        <fullName evidence="3">Peptidase A2 domain-containing protein</fullName>
    </recommendedName>
</protein>
<dbReference type="OrthoDB" id="9154536at2"/>
<reference evidence="1 2" key="1">
    <citation type="submission" date="2019-02" db="EMBL/GenBank/DDBJ databases">
        <title>Deep-cultivation of Planctomycetes and their phenomic and genomic characterization uncovers novel biology.</title>
        <authorList>
            <person name="Wiegand S."/>
            <person name="Jogler M."/>
            <person name="Boedeker C."/>
            <person name="Pinto D."/>
            <person name="Vollmers J."/>
            <person name="Rivas-Marin E."/>
            <person name="Kohn T."/>
            <person name="Peeters S.H."/>
            <person name="Heuer A."/>
            <person name="Rast P."/>
            <person name="Oberbeckmann S."/>
            <person name="Bunk B."/>
            <person name="Jeske O."/>
            <person name="Meyerdierks A."/>
            <person name="Storesund J.E."/>
            <person name="Kallscheuer N."/>
            <person name="Luecker S."/>
            <person name="Lage O.M."/>
            <person name="Pohl T."/>
            <person name="Merkel B.J."/>
            <person name="Hornburger P."/>
            <person name="Mueller R.-W."/>
            <person name="Bruemmer F."/>
            <person name="Labrenz M."/>
            <person name="Spormann A.M."/>
            <person name="Op den Camp H."/>
            <person name="Overmann J."/>
            <person name="Amann R."/>
            <person name="Jetten M.S.M."/>
            <person name="Mascher T."/>
            <person name="Medema M.H."/>
            <person name="Devos D.P."/>
            <person name="Kaster A.-K."/>
            <person name="Ovreas L."/>
            <person name="Rohde M."/>
            <person name="Galperin M.Y."/>
            <person name="Jogler C."/>
        </authorList>
    </citation>
    <scope>NUCLEOTIDE SEQUENCE [LARGE SCALE GENOMIC DNA]</scope>
    <source>
        <strain evidence="1 2">ETA_A1</strain>
    </source>
</reference>
<keyword evidence="2" id="KW-1185">Reference proteome</keyword>
<proteinExistence type="predicted"/>
<dbReference type="Proteomes" id="UP000319576">
    <property type="component" value="Chromosome"/>
</dbReference>
<name>A0A517Y092_9BACT</name>
<sequence length="149" mass="15757">MPGVSGSWNEADGAALRVWIGLSAKEVRRLRAAGSPIPQPIDVLALVDTGAQVTCVDPDVLARLPLDHYGFTHINVPAAGGLGYAVQYAASLTIPHPSGRVADNFHKADLPLTEVPLGPFGCDILIGRDLLVLCAFRLDGPSLTFTLDY</sequence>
<dbReference type="Gene3D" id="2.40.70.10">
    <property type="entry name" value="Acid Proteases"/>
    <property type="match status" value="1"/>
</dbReference>
<gene>
    <name evidence="1" type="ORF">ETAA1_51650</name>
</gene>
<dbReference type="InterPro" id="IPR021109">
    <property type="entry name" value="Peptidase_aspartic_dom_sf"/>
</dbReference>
<dbReference type="RefSeq" id="WP_145243270.1">
    <property type="nucleotide sequence ID" value="NZ_CP036273.1"/>
</dbReference>
<evidence type="ECO:0000313" key="2">
    <source>
        <dbReference type="Proteomes" id="UP000319576"/>
    </source>
</evidence>
<dbReference type="KEGG" id="uli:ETAA1_51650"/>
<evidence type="ECO:0008006" key="3">
    <source>
        <dbReference type="Google" id="ProtNLM"/>
    </source>
</evidence>